<evidence type="ECO:0000313" key="2">
    <source>
        <dbReference type="Proteomes" id="UP000476332"/>
    </source>
</evidence>
<evidence type="ECO:0008006" key="3">
    <source>
        <dbReference type="Google" id="ProtNLM"/>
    </source>
</evidence>
<evidence type="ECO:0000313" key="1">
    <source>
        <dbReference type="EMBL" id="NDV88787.1"/>
    </source>
</evidence>
<sequence length="136" mass="14506">MLALHLAGSSIEMEASGLTTTLFGDGSFVKAWPGDSAEDRARAVSLGYAKDDASLTWDDLVQMSREHEAGHAILAHVLGLPHSLTVKGVAAGAYWPHWQAEESAVLGLQRYARLAGVDLVEVARRIHAGGLPIPRL</sequence>
<dbReference type="Proteomes" id="UP000476332">
    <property type="component" value="Unassembled WGS sequence"/>
</dbReference>
<organism evidence="1 2">
    <name type="scientific">Aurantimonas aggregata</name>
    <dbReference type="NCBI Taxonomy" id="2047720"/>
    <lineage>
        <taxon>Bacteria</taxon>
        <taxon>Pseudomonadati</taxon>
        <taxon>Pseudomonadota</taxon>
        <taxon>Alphaproteobacteria</taxon>
        <taxon>Hyphomicrobiales</taxon>
        <taxon>Aurantimonadaceae</taxon>
        <taxon>Aurantimonas</taxon>
    </lineage>
</organism>
<dbReference type="AlphaFoldDB" id="A0A6L9MLS2"/>
<keyword evidence="2" id="KW-1185">Reference proteome</keyword>
<protein>
    <recommendedName>
        <fullName evidence="3">Peptidase M41 domain-containing protein</fullName>
    </recommendedName>
</protein>
<dbReference type="RefSeq" id="WP_163045637.1">
    <property type="nucleotide sequence ID" value="NZ_JAAAMJ010000020.1"/>
</dbReference>
<gene>
    <name evidence="1" type="ORF">GTW51_19000</name>
</gene>
<name>A0A6L9MLS2_9HYPH</name>
<comment type="caution">
    <text evidence="1">The sequence shown here is derived from an EMBL/GenBank/DDBJ whole genome shotgun (WGS) entry which is preliminary data.</text>
</comment>
<dbReference type="EMBL" id="JAAAMJ010000020">
    <property type="protein sequence ID" value="NDV88787.1"/>
    <property type="molecule type" value="Genomic_DNA"/>
</dbReference>
<proteinExistence type="predicted"/>
<accession>A0A6L9MLS2</accession>
<reference evidence="1 2" key="1">
    <citation type="submission" date="2020-01" db="EMBL/GenBank/DDBJ databases">
        <title>Genomes of bacteria type strains.</title>
        <authorList>
            <person name="Chen J."/>
            <person name="Zhu S."/>
            <person name="Chen J."/>
        </authorList>
    </citation>
    <scope>NUCLEOTIDE SEQUENCE [LARGE SCALE GENOMIC DNA]</scope>
    <source>
        <strain evidence="1 2">KCTC 52919</strain>
    </source>
</reference>